<sequence>MVIANISDIILDIVHKLDDKSVTDFIAQKGKELATGIDVNTVLSNGILFFVEKQEHQNLITSTVREIKHYVLAHQELIREKVKQESYSIIPKFIDDTLADKITNGIAKYFQEVETNVQHPLRREIEAKVIAFSSEIKNEEKWQKKLNQLKDYLLREDKVNDYAKDIWDAIKSTLVQELSSNDTVLKTYLRNNIATLSQNLKNNTALQYKIDCWVRAKAYHYLLRNTHKFGELISSTMENWQGKELSNKLELEVGKDLQFIRVNGTLVGGIVGLIIHAVSRFL</sequence>
<proteinExistence type="predicted"/>
<dbReference type="PANTHER" id="PTHR38442">
    <property type="entry name" value="INNER MEMBRANE PROTEIN-RELATED"/>
    <property type="match status" value="1"/>
</dbReference>
<dbReference type="Proteomes" id="UP000198517">
    <property type="component" value="Unassembled WGS sequence"/>
</dbReference>
<dbReference type="Pfam" id="PF04286">
    <property type="entry name" value="DUF445"/>
    <property type="match status" value="1"/>
</dbReference>
<dbReference type="InterPro" id="IPR007383">
    <property type="entry name" value="DUF445"/>
</dbReference>
<protein>
    <recommendedName>
        <fullName evidence="3">DUF445 domain-containing protein</fullName>
    </recommendedName>
</protein>
<dbReference type="PANTHER" id="PTHR38442:SF1">
    <property type="entry name" value="INNER MEMBRANE PROTEIN"/>
    <property type="match status" value="1"/>
</dbReference>
<keyword evidence="2" id="KW-1185">Reference proteome</keyword>
<organism evidence="1 2">
    <name type="scientific">Riemerella columbipharyngis</name>
    <dbReference type="NCBI Taxonomy" id="1071918"/>
    <lineage>
        <taxon>Bacteria</taxon>
        <taxon>Pseudomonadati</taxon>
        <taxon>Bacteroidota</taxon>
        <taxon>Flavobacteriia</taxon>
        <taxon>Flavobacteriales</taxon>
        <taxon>Weeksellaceae</taxon>
        <taxon>Riemerella</taxon>
    </lineage>
</organism>
<dbReference type="GO" id="GO:0005886">
    <property type="term" value="C:plasma membrane"/>
    <property type="evidence" value="ECO:0007669"/>
    <property type="project" value="TreeGrafter"/>
</dbReference>
<dbReference type="EMBL" id="FNAS01000001">
    <property type="protein sequence ID" value="SDD89617.1"/>
    <property type="molecule type" value="Genomic_DNA"/>
</dbReference>
<gene>
    <name evidence="1" type="ORF">SAMN05421544_101160</name>
</gene>
<reference evidence="1 2" key="1">
    <citation type="submission" date="2016-10" db="EMBL/GenBank/DDBJ databases">
        <authorList>
            <person name="de Groot N.N."/>
        </authorList>
    </citation>
    <scope>NUCLEOTIDE SEQUENCE [LARGE SCALE GENOMIC DNA]</scope>
    <source>
        <strain evidence="1 2">DSM 24015</strain>
    </source>
</reference>
<evidence type="ECO:0000313" key="1">
    <source>
        <dbReference type="EMBL" id="SDD89617.1"/>
    </source>
</evidence>
<evidence type="ECO:0008006" key="3">
    <source>
        <dbReference type="Google" id="ProtNLM"/>
    </source>
</evidence>
<accession>A0A1G6YIS0</accession>
<dbReference type="AlphaFoldDB" id="A0A1G6YIS0"/>
<evidence type="ECO:0000313" key="2">
    <source>
        <dbReference type="Proteomes" id="UP000198517"/>
    </source>
</evidence>
<name>A0A1G6YIS0_9FLAO</name>